<dbReference type="Proteomes" id="UP000435177">
    <property type="component" value="Unassembled WGS sequence"/>
</dbReference>
<dbReference type="EMBL" id="WOAA01000031">
    <property type="protein sequence ID" value="MUG68658.1"/>
    <property type="molecule type" value="Genomic_DNA"/>
</dbReference>
<evidence type="ECO:0000313" key="2">
    <source>
        <dbReference type="Proteomes" id="UP000435177"/>
    </source>
</evidence>
<comment type="caution">
    <text evidence="1">The sequence shown here is derived from an EMBL/GenBank/DDBJ whole genome shotgun (WGS) entry which is preliminary data.</text>
</comment>
<evidence type="ECO:0000313" key="1">
    <source>
        <dbReference type="EMBL" id="MUG68658.1"/>
    </source>
</evidence>
<sequence>MKDLKEMKYFVVDEPYYAVLKARNEAEAFSMYDQLIAGDDLGFKGGLREVSRDYALIQFARSVTEDGKTVPVKEVLADFSDAEPSILVVTSQVL</sequence>
<name>A0ABW9T5S4_9BACL</name>
<organism evidence="1 2">
    <name type="scientific">Paenibacillus campinasensis</name>
    <dbReference type="NCBI Taxonomy" id="66347"/>
    <lineage>
        <taxon>Bacteria</taxon>
        <taxon>Bacillati</taxon>
        <taxon>Bacillota</taxon>
        <taxon>Bacilli</taxon>
        <taxon>Bacillales</taxon>
        <taxon>Paenibacillaceae</taxon>
        <taxon>Paenibacillus</taxon>
    </lineage>
</organism>
<protein>
    <submittedName>
        <fullName evidence="1">Uncharacterized protein</fullName>
    </submittedName>
</protein>
<proteinExistence type="predicted"/>
<gene>
    <name evidence="1" type="ORF">GNP94_22055</name>
</gene>
<keyword evidence="2" id="KW-1185">Reference proteome</keyword>
<accession>A0ABW9T5S4</accession>
<dbReference type="RefSeq" id="WP_155619024.1">
    <property type="nucleotide sequence ID" value="NZ_WOAA01000031.1"/>
</dbReference>
<reference evidence="1 2" key="1">
    <citation type="submission" date="2019-11" db="EMBL/GenBank/DDBJ databases">
        <title>Draft genome sequences of five Paenibacillus species of dairy origin.</title>
        <authorList>
            <person name="Olajide A.M."/>
            <person name="Chen S."/>
            <person name="Lapointe G."/>
        </authorList>
    </citation>
    <scope>NUCLEOTIDE SEQUENCE [LARGE SCALE GENOMIC DNA]</scope>
    <source>
        <strain evidence="1 2">3CS1</strain>
    </source>
</reference>